<gene>
    <name evidence="7" type="ORF">NITMOv2_4158</name>
</gene>
<dbReference type="AlphaFoldDB" id="A0A0K2GHU4"/>
<keyword evidence="8" id="KW-1185">Reference proteome</keyword>
<evidence type="ECO:0000256" key="1">
    <source>
        <dbReference type="ARBA" id="ARBA00001966"/>
    </source>
</evidence>
<dbReference type="EMBL" id="CP011801">
    <property type="protein sequence ID" value="ALA60538.1"/>
    <property type="molecule type" value="Genomic_DNA"/>
</dbReference>
<dbReference type="RefSeq" id="WP_053381384.1">
    <property type="nucleotide sequence ID" value="NZ_CP011801.1"/>
</dbReference>
<dbReference type="InterPro" id="IPR007197">
    <property type="entry name" value="rSAM"/>
</dbReference>
<keyword evidence="2" id="KW-0949">S-adenosyl-L-methionine</keyword>
<name>A0A0K2GHU4_NITMO</name>
<keyword evidence="4" id="KW-0408">Iron</keyword>
<evidence type="ECO:0000259" key="6">
    <source>
        <dbReference type="Pfam" id="PF12345"/>
    </source>
</evidence>
<dbReference type="InterPro" id="IPR058240">
    <property type="entry name" value="rSAM_sf"/>
</dbReference>
<dbReference type="InterPro" id="IPR024521">
    <property type="entry name" value="ArsS-like_C"/>
</dbReference>
<dbReference type="PATRIC" id="fig|42253.5.peg.4107"/>
<protein>
    <recommendedName>
        <fullName evidence="6">Arsenosugar biosynthesis radical SAM protein ArsS-like C-terminal domain-containing protein</fullName>
    </recommendedName>
</protein>
<evidence type="ECO:0000256" key="4">
    <source>
        <dbReference type="ARBA" id="ARBA00023004"/>
    </source>
</evidence>
<accession>A0A0K2GHU4</accession>
<dbReference type="NCBIfam" id="TIGR04167">
    <property type="entry name" value="rSAM_SeCys"/>
    <property type="match status" value="1"/>
</dbReference>
<reference evidence="7 8" key="1">
    <citation type="journal article" date="2015" name="Proc. Natl. Acad. Sci. U.S.A.">
        <title>Expanded metabolic versatility of ubiquitous nitrite-oxidizing bacteria from the genus Nitrospira.</title>
        <authorList>
            <person name="Koch H."/>
            <person name="Lucker S."/>
            <person name="Albertsen M."/>
            <person name="Kitzinger K."/>
            <person name="Herbold C."/>
            <person name="Spieck E."/>
            <person name="Nielsen P.H."/>
            <person name="Wagner M."/>
            <person name="Daims H."/>
        </authorList>
    </citation>
    <scope>NUCLEOTIDE SEQUENCE [LARGE SCALE GENOMIC DNA]</scope>
    <source>
        <strain evidence="7 8">NSP M-1</strain>
    </source>
</reference>
<sequence>MALTLLGRHNPLASSTAQLRILAESRCLSFDGRLAQAGLHPLHATGITVFQINVGKLCNQTCRHCHVDAGPDRTESMSRETAEQCVAALAQTEIPTVDITGGAPELNPNFRWLVEQSRALGRHVMDRCNLSVLLLPSQADLAGFLAGHHVEVVASLPYYRANQTNAQRGDGIFEKSIEALRLLNSFGYGRPGGGLTLNLVYNPVGAFLPPKQEGIEAQFRRELKNRHGIEFTRLYTITNMPISRFLEFLVESGNYEGYMERLANAFNPAAAAGVMCRYTLSVGWDGTLYDCDFNQMLDLPVDHGAPSHIRDFDPALLHHRQIVTRNHCYGCTAGSGSSCGGAVA</sequence>
<dbReference type="InterPro" id="IPR026351">
    <property type="entry name" value="rSAM_ArsS-like"/>
</dbReference>
<organism evidence="7 8">
    <name type="scientific">Nitrospira moscoviensis</name>
    <dbReference type="NCBI Taxonomy" id="42253"/>
    <lineage>
        <taxon>Bacteria</taxon>
        <taxon>Pseudomonadati</taxon>
        <taxon>Nitrospirota</taxon>
        <taxon>Nitrospiria</taxon>
        <taxon>Nitrospirales</taxon>
        <taxon>Nitrospiraceae</taxon>
        <taxon>Nitrospira</taxon>
    </lineage>
</organism>
<evidence type="ECO:0000256" key="2">
    <source>
        <dbReference type="ARBA" id="ARBA00022691"/>
    </source>
</evidence>
<dbReference type="InterPro" id="IPR013785">
    <property type="entry name" value="Aldolase_TIM"/>
</dbReference>
<dbReference type="Pfam" id="PF12345">
    <property type="entry name" value="DUF3641"/>
    <property type="match status" value="1"/>
</dbReference>
<evidence type="ECO:0000256" key="3">
    <source>
        <dbReference type="ARBA" id="ARBA00022723"/>
    </source>
</evidence>
<dbReference type="CDD" id="cd01335">
    <property type="entry name" value="Radical_SAM"/>
    <property type="match status" value="1"/>
</dbReference>
<dbReference type="Gene3D" id="3.20.20.70">
    <property type="entry name" value="Aldolase class I"/>
    <property type="match status" value="1"/>
</dbReference>
<evidence type="ECO:0000313" key="8">
    <source>
        <dbReference type="Proteomes" id="UP000069205"/>
    </source>
</evidence>
<proteinExistence type="predicted"/>
<dbReference type="SFLD" id="SFLDG01067">
    <property type="entry name" value="SPASM/twitch_domain_containing"/>
    <property type="match status" value="1"/>
</dbReference>
<dbReference type="SUPFAM" id="SSF102114">
    <property type="entry name" value="Radical SAM enzymes"/>
    <property type="match status" value="1"/>
</dbReference>
<dbReference type="GO" id="GO:0003824">
    <property type="term" value="F:catalytic activity"/>
    <property type="evidence" value="ECO:0007669"/>
    <property type="project" value="InterPro"/>
</dbReference>
<evidence type="ECO:0000313" key="7">
    <source>
        <dbReference type="EMBL" id="ALA60538.1"/>
    </source>
</evidence>
<dbReference type="STRING" id="42253.NITMOv2_4158"/>
<dbReference type="GO" id="GO:0046872">
    <property type="term" value="F:metal ion binding"/>
    <property type="evidence" value="ECO:0007669"/>
    <property type="project" value="UniProtKB-KW"/>
</dbReference>
<keyword evidence="3" id="KW-0479">Metal-binding</keyword>
<dbReference type="OrthoDB" id="9810775at2"/>
<dbReference type="GO" id="GO:0051536">
    <property type="term" value="F:iron-sulfur cluster binding"/>
    <property type="evidence" value="ECO:0007669"/>
    <property type="project" value="UniProtKB-KW"/>
</dbReference>
<evidence type="ECO:0000256" key="5">
    <source>
        <dbReference type="ARBA" id="ARBA00023014"/>
    </source>
</evidence>
<dbReference type="Proteomes" id="UP000069205">
    <property type="component" value="Chromosome"/>
</dbReference>
<feature type="domain" description="Arsenosugar biosynthesis radical SAM protein ArsS-like C-terminal" evidence="6">
    <location>
        <begin position="208"/>
        <end position="342"/>
    </location>
</feature>
<comment type="cofactor">
    <cofactor evidence="1">
        <name>[4Fe-4S] cluster</name>
        <dbReference type="ChEBI" id="CHEBI:49883"/>
    </cofactor>
</comment>
<keyword evidence="5" id="KW-0411">Iron-sulfur</keyword>
<dbReference type="KEGG" id="nmv:NITMOv2_4158"/>
<dbReference type="PANTHER" id="PTHR43728">
    <property type="entry name" value="SLR0304 PROTEIN"/>
    <property type="match status" value="1"/>
</dbReference>
<dbReference type="PANTHER" id="PTHR43728:SF1">
    <property type="entry name" value="FE-S OXIDOREDUCTASE"/>
    <property type="match status" value="1"/>
</dbReference>
<dbReference type="SFLD" id="SFLDS00029">
    <property type="entry name" value="Radical_SAM"/>
    <property type="match status" value="1"/>
</dbReference>